<dbReference type="Proteomes" id="UP000663249">
    <property type="component" value="Chromosome"/>
</dbReference>
<organism evidence="2 3">
    <name type="scientific">Pseudomonas hygromyciniae</name>
    <dbReference type="NCBI Taxonomy" id="2812000"/>
    <lineage>
        <taxon>Bacteria</taxon>
        <taxon>Pseudomonadati</taxon>
        <taxon>Pseudomonadota</taxon>
        <taxon>Gammaproteobacteria</taxon>
        <taxon>Pseudomonadales</taxon>
        <taxon>Pseudomonadaceae</taxon>
        <taxon>Pseudomonas</taxon>
    </lineage>
</organism>
<dbReference type="SUPFAM" id="SSF49354">
    <property type="entry name" value="PapD-like"/>
    <property type="match status" value="1"/>
</dbReference>
<dbReference type="PANTHER" id="PTHR30251">
    <property type="entry name" value="PILUS ASSEMBLY CHAPERONE"/>
    <property type="match status" value="1"/>
</dbReference>
<reference evidence="2 3" key="1">
    <citation type="submission" date="2021-02" db="EMBL/GenBank/DDBJ databases">
        <title>Genomic and phenotypic characterization of Pseudomonas hygromyciniae, a novel bacterial species discovered from a commercially purchased antibiotic vial.</title>
        <authorList>
            <person name="Turner T.L."/>
            <person name="Mitra S.D."/>
            <person name="Kochan T.J."/>
            <person name="Pincus N.B."/>
            <person name="Lebrun-Corbin M."/>
            <person name="Cheung B."/>
            <person name="Gatesy S.W."/>
            <person name="Afzal T."/>
            <person name="Ozer E.A."/>
            <person name="Hauser A.R."/>
        </authorList>
    </citation>
    <scope>NUCLEOTIDE SEQUENCE [LARGE SCALE GENOMIC DNA]</scope>
    <source>
        <strain evidence="2 3">SDM007</strain>
    </source>
</reference>
<dbReference type="InterPro" id="IPR013783">
    <property type="entry name" value="Ig-like_fold"/>
</dbReference>
<protein>
    <submittedName>
        <fullName evidence="2">Molecular chaperone</fullName>
    </submittedName>
</protein>
<feature type="domain" description="Pili assembly chaperone N-terminal" evidence="1">
    <location>
        <begin position="17"/>
        <end position="84"/>
    </location>
</feature>
<name>A0ABX7JVJ3_9PSED</name>
<gene>
    <name evidence="2" type="ORF">JTY93_23565</name>
</gene>
<evidence type="ECO:0000313" key="3">
    <source>
        <dbReference type="Proteomes" id="UP000663249"/>
    </source>
</evidence>
<keyword evidence="3" id="KW-1185">Reference proteome</keyword>
<evidence type="ECO:0000259" key="1">
    <source>
        <dbReference type="Pfam" id="PF00345"/>
    </source>
</evidence>
<accession>A0ABX7JVJ3</accession>
<dbReference type="InterPro" id="IPR008962">
    <property type="entry name" value="PapD-like_sf"/>
</dbReference>
<dbReference type="InterPro" id="IPR050643">
    <property type="entry name" value="Periplasmic_pilus_chap"/>
</dbReference>
<dbReference type="PANTHER" id="PTHR30251:SF2">
    <property type="entry name" value="FIMBRIAL CHAPERONE YADV-RELATED"/>
    <property type="match status" value="1"/>
</dbReference>
<dbReference type="Pfam" id="PF00345">
    <property type="entry name" value="PapD_N"/>
    <property type="match status" value="1"/>
</dbReference>
<sequence length="97" mass="10863">MFYKYFAGAKRHGGSMLSVARLIFNAQEHSASLLLSNDSEQDFAVRVWVTDRQADGPVIAPFIVMPALFSVPSRAEQVLRVMKTPVNCQRIASPYFI</sequence>
<dbReference type="Gene3D" id="2.60.40.10">
    <property type="entry name" value="Immunoglobulins"/>
    <property type="match status" value="1"/>
</dbReference>
<dbReference type="EMBL" id="CP070506">
    <property type="protein sequence ID" value="QSB39165.1"/>
    <property type="molecule type" value="Genomic_DNA"/>
</dbReference>
<proteinExistence type="predicted"/>
<dbReference type="InterPro" id="IPR016147">
    <property type="entry name" value="Pili_assmbl_chaperone_N"/>
</dbReference>
<evidence type="ECO:0000313" key="2">
    <source>
        <dbReference type="EMBL" id="QSB39165.1"/>
    </source>
</evidence>